<organism evidence="8 9">
    <name type="scientific">Candidatus Faecivivens stercoripullorum</name>
    <dbReference type="NCBI Taxonomy" id="2840805"/>
    <lineage>
        <taxon>Bacteria</taxon>
        <taxon>Bacillati</taxon>
        <taxon>Bacillota</taxon>
        <taxon>Clostridia</taxon>
        <taxon>Eubacteriales</taxon>
        <taxon>Oscillospiraceae</taxon>
        <taxon>Oscillospiraceae incertae sedis</taxon>
        <taxon>Candidatus Faecivivens</taxon>
    </lineage>
</organism>
<accession>A0A9D1KSA2</accession>
<dbReference type="PIRSF" id="PIRSF004505">
    <property type="entry name" value="MT_bac"/>
    <property type="match status" value="1"/>
</dbReference>
<keyword evidence="5 7" id="KW-0949">S-adenosyl-L-methionine</keyword>
<proteinExistence type="inferred from homology"/>
<keyword evidence="4 7" id="KW-0808">Transferase</keyword>
<dbReference type="PANTHER" id="PTHR33603:SF1">
    <property type="entry name" value="RIBOSOMAL RNA LARGE SUBUNIT METHYLTRANSFERASE H"/>
    <property type="match status" value="1"/>
</dbReference>
<sequence length="160" mass="17683">MLSVTIICVGKLKERYLTDACAEYAKRLSAFCKLTITELSEVRLPDSPSDAEIAKALEKEGEMILSKIPKDAYVIPMCIEGKMISSPALSEKMTEISLSGKNRIVFIIGSSCGLSDTVKARGDFKLSISPMTFPHQLARVMLLEQIYRGFMIAAGNKYHK</sequence>
<dbReference type="AlphaFoldDB" id="A0A9D1KSA2"/>
<evidence type="ECO:0000256" key="1">
    <source>
        <dbReference type="ARBA" id="ARBA00022490"/>
    </source>
</evidence>
<comment type="subunit">
    <text evidence="7">Homodimer.</text>
</comment>
<dbReference type="GO" id="GO:0005737">
    <property type="term" value="C:cytoplasm"/>
    <property type="evidence" value="ECO:0007669"/>
    <property type="project" value="UniProtKB-SubCell"/>
</dbReference>
<comment type="caution">
    <text evidence="7">Lacks conserved residue(s) required for the propagation of feature annotation.</text>
</comment>
<keyword evidence="3 7" id="KW-0489">Methyltransferase</keyword>
<comment type="subcellular location">
    <subcellularLocation>
        <location evidence="7">Cytoplasm</location>
    </subcellularLocation>
</comment>
<feature type="binding site" evidence="7">
    <location>
        <position position="109"/>
    </location>
    <ligand>
        <name>S-adenosyl-L-methionine</name>
        <dbReference type="ChEBI" id="CHEBI:59789"/>
    </ligand>
</feature>
<dbReference type="EC" id="2.1.1.177" evidence="7"/>
<dbReference type="InterPro" id="IPR003742">
    <property type="entry name" value="RlmH-like"/>
</dbReference>
<dbReference type="EMBL" id="DVLW01000045">
    <property type="protein sequence ID" value="HIT93882.1"/>
    <property type="molecule type" value="Genomic_DNA"/>
</dbReference>
<dbReference type="Gene3D" id="3.40.1280.10">
    <property type="match status" value="1"/>
</dbReference>
<dbReference type="InterPro" id="IPR029026">
    <property type="entry name" value="tRNA_m1G_MTases_N"/>
</dbReference>
<evidence type="ECO:0000313" key="8">
    <source>
        <dbReference type="EMBL" id="HIT93882.1"/>
    </source>
</evidence>
<evidence type="ECO:0000256" key="7">
    <source>
        <dbReference type="HAMAP-Rule" id="MF_00658"/>
    </source>
</evidence>
<dbReference type="PANTHER" id="PTHR33603">
    <property type="entry name" value="METHYLTRANSFERASE"/>
    <property type="match status" value="1"/>
</dbReference>
<dbReference type="CDD" id="cd18081">
    <property type="entry name" value="RlmH-like"/>
    <property type="match status" value="1"/>
</dbReference>
<comment type="function">
    <text evidence="7">Specifically methylates the pseudouridine at position 1915 (m3Psi1915) in 23S rRNA.</text>
</comment>
<name>A0A9D1KSA2_9FIRM</name>
<reference evidence="8" key="2">
    <citation type="journal article" date="2021" name="PeerJ">
        <title>Extensive microbial diversity within the chicken gut microbiome revealed by metagenomics and culture.</title>
        <authorList>
            <person name="Gilroy R."/>
            <person name="Ravi A."/>
            <person name="Getino M."/>
            <person name="Pursley I."/>
            <person name="Horton D.L."/>
            <person name="Alikhan N.F."/>
            <person name="Baker D."/>
            <person name="Gharbi K."/>
            <person name="Hall N."/>
            <person name="Watson M."/>
            <person name="Adriaenssens E.M."/>
            <person name="Foster-Nyarko E."/>
            <person name="Jarju S."/>
            <person name="Secka A."/>
            <person name="Antonio M."/>
            <person name="Oren A."/>
            <person name="Chaudhuri R.R."/>
            <person name="La Ragione R."/>
            <person name="Hildebrand F."/>
            <person name="Pallen M.J."/>
        </authorList>
    </citation>
    <scope>NUCLEOTIDE SEQUENCE</scope>
    <source>
        <strain evidence="8">ChiBcec7-5410</strain>
    </source>
</reference>
<evidence type="ECO:0000256" key="5">
    <source>
        <dbReference type="ARBA" id="ARBA00022691"/>
    </source>
</evidence>
<dbReference type="InterPro" id="IPR029028">
    <property type="entry name" value="Alpha/beta_knot_MTases"/>
</dbReference>
<dbReference type="Proteomes" id="UP000824160">
    <property type="component" value="Unassembled WGS sequence"/>
</dbReference>
<protein>
    <recommendedName>
        <fullName evidence="7">Ribosomal RNA large subunit methyltransferase H</fullName>
        <ecNumber evidence="7">2.1.1.177</ecNumber>
    </recommendedName>
    <alternativeName>
        <fullName evidence="7">23S rRNA (pseudouridine1915-N3)-methyltransferase</fullName>
    </alternativeName>
    <alternativeName>
        <fullName evidence="7">23S rRNA m3Psi1915 methyltransferase</fullName>
    </alternativeName>
    <alternativeName>
        <fullName evidence="7">rRNA (pseudouridine-N3-)-methyltransferase RlmH</fullName>
    </alternativeName>
</protein>
<dbReference type="HAMAP" id="MF_00658">
    <property type="entry name" value="23SrRNA_methyltr_H"/>
    <property type="match status" value="1"/>
</dbReference>
<reference evidence="8" key="1">
    <citation type="submission" date="2020-10" db="EMBL/GenBank/DDBJ databases">
        <authorList>
            <person name="Gilroy R."/>
        </authorList>
    </citation>
    <scope>NUCLEOTIDE SEQUENCE</scope>
    <source>
        <strain evidence="8">ChiBcec7-5410</strain>
    </source>
</reference>
<comment type="catalytic activity">
    <reaction evidence="7">
        <text>pseudouridine(1915) in 23S rRNA + S-adenosyl-L-methionine = N(3)-methylpseudouridine(1915) in 23S rRNA + S-adenosyl-L-homocysteine + H(+)</text>
        <dbReference type="Rhea" id="RHEA:42752"/>
        <dbReference type="Rhea" id="RHEA-COMP:10221"/>
        <dbReference type="Rhea" id="RHEA-COMP:10222"/>
        <dbReference type="ChEBI" id="CHEBI:15378"/>
        <dbReference type="ChEBI" id="CHEBI:57856"/>
        <dbReference type="ChEBI" id="CHEBI:59789"/>
        <dbReference type="ChEBI" id="CHEBI:65314"/>
        <dbReference type="ChEBI" id="CHEBI:74486"/>
        <dbReference type="EC" id="2.1.1.177"/>
    </reaction>
</comment>
<evidence type="ECO:0000256" key="3">
    <source>
        <dbReference type="ARBA" id="ARBA00022603"/>
    </source>
</evidence>
<feature type="binding site" evidence="7">
    <location>
        <begin position="128"/>
        <end position="133"/>
    </location>
    <ligand>
        <name>S-adenosyl-L-methionine</name>
        <dbReference type="ChEBI" id="CHEBI:59789"/>
    </ligand>
</feature>
<comment type="similarity">
    <text evidence="6 7">Belongs to the RNA methyltransferase RlmH family.</text>
</comment>
<keyword evidence="1 7" id="KW-0963">Cytoplasm</keyword>
<dbReference type="GO" id="GO:0070038">
    <property type="term" value="F:rRNA (pseudouridine-N3-)-methyltransferase activity"/>
    <property type="evidence" value="ECO:0007669"/>
    <property type="project" value="UniProtKB-UniRule"/>
</dbReference>
<keyword evidence="2 7" id="KW-0698">rRNA processing</keyword>
<evidence type="ECO:0000256" key="2">
    <source>
        <dbReference type="ARBA" id="ARBA00022552"/>
    </source>
</evidence>
<dbReference type="Pfam" id="PF02590">
    <property type="entry name" value="SPOUT_MTase"/>
    <property type="match status" value="1"/>
</dbReference>
<evidence type="ECO:0000256" key="4">
    <source>
        <dbReference type="ARBA" id="ARBA00022679"/>
    </source>
</evidence>
<dbReference type="SUPFAM" id="SSF75217">
    <property type="entry name" value="alpha/beta knot"/>
    <property type="match status" value="1"/>
</dbReference>
<gene>
    <name evidence="7 8" type="primary">rlmH</name>
    <name evidence="8" type="ORF">IAC43_01730</name>
</gene>
<evidence type="ECO:0000313" key="9">
    <source>
        <dbReference type="Proteomes" id="UP000824160"/>
    </source>
</evidence>
<comment type="caution">
    <text evidence="8">The sequence shown here is derived from an EMBL/GenBank/DDBJ whole genome shotgun (WGS) entry which is preliminary data.</text>
</comment>
<dbReference type="NCBIfam" id="NF000985">
    <property type="entry name" value="PRK00103.1-3"/>
    <property type="match status" value="1"/>
</dbReference>
<evidence type="ECO:0000256" key="6">
    <source>
        <dbReference type="ARBA" id="ARBA00038303"/>
    </source>
</evidence>